<gene>
    <name evidence="2" type="ORF">CTOB1V02_LOCUS16088</name>
</gene>
<dbReference type="AlphaFoldDB" id="A0A7R8ZV72"/>
<evidence type="ECO:0000313" key="2">
    <source>
        <dbReference type="EMBL" id="CAD7238273.1"/>
    </source>
</evidence>
<proteinExistence type="predicted"/>
<accession>A0A7R8ZV72</accession>
<name>A0A7R8ZV72_9CRUS</name>
<feature type="non-terminal residue" evidence="2">
    <location>
        <position position="1"/>
    </location>
</feature>
<organism evidence="2">
    <name type="scientific">Cyprideis torosa</name>
    <dbReference type="NCBI Taxonomy" id="163714"/>
    <lineage>
        <taxon>Eukaryota</taxon>
        <taxon>Metazoa</taxon>
        <taxon>Ecdysozoa</taxon>
        <taxon>Arthropoda</taxon>
        <taxon>Crustacea</taxon>
        <taxon>Oligostraca</taxon>
        <taxon>Ostracoda</taxon>
        <taxon>Podocopa</taxon>
        <taxon>Podocopida</taxon>
        <taxon>Cytherocopina</taxon>
        <taxon>Cytheroidea</taxon>
        <taxon>Cytherideidae</taxon>
        <taxon>Cyprideis</taxon>
    </lineage>
</organism>
<dbReference type="OrthoDB" id="10256524at2759"/>
<protein>
    <recommendedName>
        <fullName evidence="1">Tripeptidyl peptidase II second Ig-like domain-containing protein</fullName>
    </recommendedName>
</protein>
<feature type="domain" description="Tripeptidyl peptidase II second Ig-like" evidence="1">
    <location>
        <begin position="2"/>
        <end position="79"/>
    </location>
</feature>
<dbReference type="InterPro" id="IPR022229">
    <property type="entry name" value="TPPII_Ig-like-2"/>
</dbReference>
<evidence type="ECO:0000259" key="1">
    <source>
        <dbReference type="Pfam" id="PF12580"/>
    </source>
</evidence>
<reference evidence="2" key="1">
    <citation type="submission" date="2020-11" db="EMBL/GenBank/DDBJ databases">
        <authorList>
            <person name="Tran Van P."/>
        </authorList>
    </citation>
    <scope>NUCLEOTIDE SEQUENCE</scope>
</reference>
<dbReference type="Pfam" id="PF12580">
    <property type="entry name" value="TPPII"/>
    <property type="match status" value="1"/>
</dbReference>
<sequence length="80" mass="9013">KKLDKGEYIVLQYIRHDKLKLLESMADIPLHIEQKLGSSISLDCYPSWTAAVSEGKKILPRSLQTGDCVPVYISTHVTDK</sequence>
<dbReference type="EMBL" id="OB698807">
    <property type="protein sequence ID" value="CAD7238273.1"/>
    <property type="molecule type" value="Genomic_DNA"/>
</dbReference>